<dbReference type="AlphaFoldDB" id="A0AAE3GY26"/>
<sequence>MSTSNHNNSPEALAAPLSDCVDRNPVGNRGNLTNSTKLTPTNWQVRLQNYSKLLMAVVEASNFTLQYANDSFCRLMGITPPTGNWHSQGIRLWDLFGEFDAVAQEQLYRRHLLPLVLRDVYQIDRSNWSFLDEPTIVSVNTAGNTEPHSIQFWLRSEHLKVERIDPQQDEFADVELSQLPLEEILATETWENRLQLDNYRVKGQFLWEGLDVTNQEKIRRLIDLLIEHDSVLRPKKFRLLDRQLRSLFHADNFLLLSVKGQQVKVFTSKDNRVIQSKIYTLESLEGSHFMAAAEANRVWKVPNLSSDCKTKLEQLLFNQGVSSLLLIPLFVSHPDGESSPGQLIGMVGLTSNIPNNFDSLDVSHGLALIPALSAALRQGVQGQFSHIHPAVEWRFLEEAERRSWGLPPQAIVFTNVYPMYGICDIRGSSEQRNHAIQTDLLAQFTLAVAVVDAVCQYQDLAFLQQFHQDLLTYRESLSNGVMVDAEVTAIQYLRDNLEIYFDYFRQCGDGAAAAVKAYEEACANDHRCVYTARDCYDRMIHEINNQLRETWDTAQMRMQQILPHYCDVELTDGMDHMIYVGGSINQKFSLFHLHALRYEQLRAICECARVCFGLRDRYEKTLEVTYLVLVQDTTVDIFHDEQTEKLFDLRGSTRDTRYEIVKKRIDKAVDVKNQARITQPGMLTLVYSTKEEWEEYEHYLRYLAREAWVDTAIESGIVEPLQGITGLKFARVR</sequence>
<feature type="region of interest" description="Disordered" evidence="1">
    <location>
        <begin position="1"/>
        <end position="35"/>
    </location>
</feature>
<organism evidence="2 3">
    <name type="scientific">Limnofasciculus baicalensis BBK-W-15</name>
    <dbReference type="NCBI Taxonomy" id="2699891"/>
    <lineage>
        <taxon>Bacteria</taxon>
        <taxon>Bacillati</taxon>
        <taxon>Cyanobacteriota</taxon>
        <taxon>Cyanophyceae</taxon>
        <taxon>Coleofasciculales</taxon>
        <taxon>Coleofasciculaceae</taxon>
        <taxon>Limnofasciculus</taxon>
        <taxon>Limnofasciculus baicalensis</taxon>
    </lineage>
</organism>
<keyword evidence="3" id="KW-1185">Reference proteome</keyword>
<dbReference type="SUPFAM" id="SSF55781">
    <property type="entry name" value="GAF domain-like"/>
    <property type="match status" value="1"/>
</dbReference>
<feature type="non-terminal residue" evidence="2">
    <location>
        <position position="733"/>
    </location>
</feature>
<name>A0AAE3GY26_9CYAN</name>
<proteinExistence type="predicted"/>
<comment type="caution">
    <text evidence="2">The sequence shown here is derived from an EMBL/GenBank/DDBJ whole genome shotgun (WGS) entry which is preliminary data.</text>
</comment>
<protein>
    <submittedName>
        <fullName evidence="2">GAF domain-containing protein</fullName>
    </submittedName>
</protein>
<accession>A0AAE3GY26</accession>
<gene>
    <name evidence="2" type="ORF">NJ959_26355</name>
</gene>
<dbReference type="EMBL" id="JAMZMM010000440">
    <property type="protein sequence ID" value="MCP2731958.1"/>
    <property type="molecule type" value="Genomic_DNA"/>
</dbReference>
<evidence type="ECO:0000313" key="3">
    <source>
        <dbReference type="Proteomes" id="UP001204953"/>
    </source>
</evidence>
<evidence type="ECO:0000313" key="2">
    <source>
        <dbReference type="EMBL" id="MCP2731958.1"/>
    </source>
</evidence>
<reference evidence="2" key="1">
    <citation type="submission" date="2022-06" db="EMBL/GenBank/DDBJ databases">
        <title>New cyanobacteria of genus Symplocastrum in benthos of Lake Baikal.</title>
        <authorList>
            <person name="Sorokovikova E."/>
            <person name="Tikhonova I."/>
            <person name="Krasnopeev A."/>
            <person name="Evseev P."/>
            <person name="Gladkikh A."/>
            <person name="Belykh O."/>
        </authorList>
    </citation>
    <scope>NUCLEOTIDE SEQUENCE</scope>
    <source>
        <strain evidence="2">BBK-W-15</strain>
    </source>
</reference>
<feature type="compositionally biased region" description="Polar residues" evidence="1">
    <location>
        <begin position="1"/>
        <end position="10"/>
    </location>
</feature>
<evidence type="ECO:0000256" key="1">
    <source>
        <dbReference type="SAM" id="MobiDB-lite"/>
    </source>
</evidence>
<dbReference type="Proteomes" id="UP001204953">
    <property type="component" value="Unassembled WGS sequence"/>
</dbReference>
<dbReference type="RefSeq" id="WP_254014688.1">
    <property type="nucleotide sequence ID" value="NZ_JAMZMM010000440.1"/>
</dbReference>